<evidence type="ECO:0000313" key="3">
    <source>
        <dbReference type="Proteomes" id="UP000000844"/>
    </source>
</evidence>
<evidence type="ECO:0000256" key="1">
    <source>
        <dbReference type="SAM" id="SignalP"/>
    </source>
</evidence>
<protein>
    <submittedName>
        <fullName evidence="2">SH3 type 3 domain protein</fullName>
    </submittedName>
</protein>
<keyword evidence="1" id="KW-0732">Signal</keyword>
<organism evidence="2 3">
    <name type="scientific">Stackebrandtia nassauensis (strain DSM 44728 / CIP 108903 / NRRL B-16338 / NBRC 102104 / LLR-40K-21)</name>
    <dbReference type="NCBI Taxonomy" id="446470"/>
    <lineage>
        <taxon>Bacteria</taxon>
        <taxon>Bacillati</taxon>
        <taxon>Actinomycetota</taxon>
        <taxon>Actinomycetes</taxon>
        <taxon>Glycomycetales</taxon>
        <taxon>Glycomycetaceae</taxon>
        <taxon>Stackebrandtia</taxon>
    </lineage>
</organism>
<dbReference type="KEGG" id="sna:Snas_5009"/>
<dbReference type="AlphaFoldDB" id="D3Q9V0"/>
<feature type="chain" id="PRO_5003048797" evidence="1">
    <location>
        <begin position="32"/>
        <end position="114"/>
    </location>
</feature>
<dbReference type="HOGENOM" id="CLU_2119618_0_0_11"/>
<dbReference type="eggNOG" id="COG4991">
    <property type="taxonomic scope" value="Bacteria"/>
</dbReference>
<dbReference type="EMBL" id="CP001778">
    <property type="protein sequence ID" value="ADD44646.1"/>
    <property type="molecule type" value="Genomic_DNA"/>
</dbReference>
<reference evidence="2 3" key="1">
    <citation type="journal article" date="2009" name="Stand. Genomic Sci.">
        <title>Complete genome sequence of Stackebrandtia nassauensis type strain (LLR-40K-21).</title>
        <authorList>
            <person name="Munk C."/>
            <person name="Lapidus A."/>
            <person name="Copeland A."/>
            <person name="Jando M."/>
            <person name="Mayilraj S."/>
            <person name="Glavina Del Rio T."/>
            <person name="Nolan M."/>
            <person name="Chen F."/>
            <person name="Lucas S."/>
            <person name="Tice H."/>
            <person name="Cheng J.F."/>
            <person name="Han C."/>
            <person name="Detter J.C."/>
            <person name="Bruce D."/>
            <person name="Goodwin L."/>
            <person name="Chain P."/>
            <person name="Pitluck S."/>
            <person name="Goker M."/>
            <person name="Ovchinikova G."/>
            <person name="Pati A."/>
            <person name="Ivanova N."/>
            <person name="Mavromatis K."/>
            <person name="Chen A."/>
            <person name="Palaniappan K."/>
            <person name="Land M."/>
            <person name="Hauser L."/>
            <person name="Chang Y.J."/>
            <person name="Jeffries C.D."/>
            <person name="Bristow J."/>
            <person name="Eisen J.A."/>
            <person name="Markowitz V."/>
            <person name="Hugenholtz P."/>
            <person name="Kyrpides N.C."/>
            <person name="Klenk H.P."/>
        </authorList>
    </citation>
    <scope>NUCLEOTIDE SEQUENCE [LARGE SCALE GENOMIC DNA]</scope>
    <source>
        <strain evidence="3">DSM 44728 / CIP 108903 / NRRL B-16338 / NBRC 102104 / LLR-40K-21</strain>
    </source>
</reference>
<evidence type="ECO:0000313" key="2">
    <source>
        <dbReference type="EMBL" id="ADD44646.1"/>
    </source>
</evidence>
<name>D3Q9V0_STANL</name>
<dbReference type="Proteomes" id="UP000000844">
    <property type="component" value="Chromosome"/>
</dbReference>
<proteinExistence type="predicted"/>
<feature type="signal peptide" evidence="1">
    <location>
        <begin position="1"/>
        <end position="31"/>
    </location>
</feature>
<dbReference type="Gene3D" id="2.30.30.40">
    <property type="entry name" value="SH3 Domains"/>
    <property type="match status" value="1"/>
</dbReference>
<keyword evidence="3" id="KW-1185">Reference proteome</keyword>
<gene>
    <name evidence="2" type="ordered locus">Snas_5009</name>
</gene>
<accession>D3Q9V0</accession>
<sequence length="114" mass="12385">MHGKRKRRMILGSLAFGVAMAGTLVSGVAHADEPEARSPHCDYVALQSVKIRAKPTTNSTALDLLAKGKRIDCDSQAQVGGKFRDCGGGDVWNRVNYKGRKAWVASNCVRWEPS</sequence>